<dbReference type="Proteomes" id="UP000494110">
    <property type="component" value="Unassembled WGS sequence"/>
</dbReference>
<keyword evidence="1" id="KW-0732">Signal</keyword>
<reference evidence="2 3" key="1">
    <citation type="submission" date="2019-09" db="EMBL/GenBank/DDBJ databases">
        <authorList>
            <person name="Depoorter E."/>
        </authorList>
    </citation>
    <scope>NUCLEOTIDE SEQUENCE [LARGE SCALE GENOMIC DNA]</scope>
    <source>
        <strain evidence="2">R-39750</strain>
    </source>
</reference>
<dbReference type="RefSeq" id="WP_175010353.1">
    <property type="nucleotide sequence ID" value="NZ_CABVQN010000001.1"/>
</dbReference>
<name>A0A6P2TSX6_BURL3</name>
<organism evidence="2 3">
    <name type="scientific">Burkholderia lata (strain ATCC 17760 / DSM 23089 / LMG 22485 / NCIMB 9086 / R18194 / 383)</name>
    <dbReference type="NCBI Taxonomy" id="482957"/>
    <lineage>
        <taxon>Bacteria</taxon>
        <taxon>Pseudomonadati</taxon>
        <taxon>Pseudomonadota</taxon>
        <taxon>Betaproteobacteria</taxon>
        <taxon>Burkholderiales</taxon>
        <taxon>Burkholderiaceae</taxon>
        <taxon>Burkholderia</taxon>
        <taxon>Burkholderia cepacia complex</taxon>
    </lineage>
</organism>
<gene>
    <name evidence="2" type="ORF">BLA39750_00125</name>
</gene>
<dbReference type="AlphaFoldDB" id="A0A6P2TSX6"/>
<feature type="chain" id="PRO_5026657006" evidence="1">
    <location>
        <begin position="20"/>
        <end position="815"/>
    </location>
</feature>
<protein>
    <submittedName>
        <fullName evidence="2">Putative phage lipoprotein</fullName>
    </submittedName>
</protein>
<keyword evidence="2" id="KW-0449">Lipoprotein</keyword>
<proteinExistence type="predicted"/>
<feature type="signal peptide" evidence="1">
    <location>
        <begin position="1"/>
        <end position="19"/>
    </location>
</feature>
<evidence type="ECO:0000256" key="1">
    <source>
        <dbReference type="SAM" id="SignalP"/>
    </source>
</evidence>
<sequence length="815" mass="81930">MKHTIMTLSVTLAASSIQAQTYPSPTYQDLTILGTATIGQYGPLPAPSWATYSNVYAPAWFNLNGFPIASMNGNNSFGTASALTGSIDTPASDTVWPESINTGVSGYARSASVKKGSVGVYGAGMSNANDTQQWGGNFVATNFNAASGNSTGQPHFLTVGLESDVYLNGLSGLMGTAIGFKVAAAMQSIPAGGAYGIEIAPANVAGTLGWSSAISVDDGPNTTALSVGSSTVAAQQAGSQTIQFKSKDSSGNPVLSRISSDLSGNLQLVSASGLTSAPYFGWAYSPSATQWANQGGYLGWNATGSAGETDLYSSYGGGVGGFNFYRVASSKSATPQLLSSIDSAGNFTTTGAVNAPSVSTSFANIIDHGRNGNDNTPSINLDAQEALNYTASYATHYGFILNNHMLVGGTGDRIGLGSIQTCDATLSGKSCVGSTGVAVAGGNAKRVAVGNYTGENPRVIIPPGLTGPAGAAVAIEANTETHSPVTIRNGLRIADENQSGGTIEHGTLEDAAIAIVTSSSVGGTGYRTGIQFGENNQGFPQYWPILAGGTLLEASNPNVALKYGFDLSGSTGGFSKAALALPQATNGNTIVWGTAGTGGAIGSSATTSGGNIQFTDGGTILNNSAGGTVLNVGGSSGNDVINQGYMTQYSLNGYVNCHGSSGRCTASNDIAAHTLSVSSGTDNTTYLLGNIATGALPGDATGNGANIIGWNRSGSGGETDFINAKGAGNSGGFIFYQWDGSNQTPTAMIDAAGNLRATALLQSGVYTVQNLPAGAMKGSRASVSDATSCTFMGALTGGGTTFCPVIYNGSAWVGG</sequence>
<evidence type="ECO:0000313" key="2">
    <source>
        <dbReference type="EMBL" id="VWC65397.1"/>
    </source>
</evidence>
<dbReference type="EMBL" id="CABVQN010000001">
    <property type="protein sequence ID" value="VWC65397.1"/>
    <property type="molecule type" value="Genomic_DNA"/>
</dbReference>
<evidence type="ECO:0000313" key="3">
    <source>
        <dbReference type="Proteomes" id="UP000494110"/>
    </source>
</evidence>
<accession>A0A6P2TSX6</accession>